<evidence type="ECO:0000313" key="1">
    <source>
        <dbReference type="EMBL" id="MDT2735702.1"/>
    </source>
</evidence>
<accession>A0AAE4I006</accession>
<protein>
    <submittedName>
        <fullName evidence="1">Uncharacterized protein</fullName>
    </submittedName>
</protein>
<proteinExistence type="predicted"/>
<dbReference type="AlphaFoldDB" id="A0AAE4I006"/>
<sequence length="152" mass="18235">MKKLRKWAKTFVNTSEAKIIKEEVPMQRHPFTARQMFHLKQRTLEKRITDYYRTSRDGETVIKLARLLQIRNELGTEEINQPCAELVRALYIKQAAAESLRYFFYFRSYFSQTEWQNLLLQFFPQVPVWHFQRLLGLMKQIALATRYSATVP</sequence>
<gene>
    <name evidence="1" type="ORF">P7H00_00975</name>
</gene>
<name>A0AAE4I006_9ENTE</name>
<reference evidence="1" key="1">
    <citation type="submission" date="2023-03" db="EMBL/GenBank/DDBJ databases">
        <authorList>
            <person name="Shen W."/>
            <person name="Cai J."/>
        </authorList>
    </citation>
    <scope>NUCLEOTIDE SEQUENCE</scope>
    <source>
        <strain evidence="1">P69-2</strain>
    </source>
</reference>
<dbReference type="Proteomes" id="UP001180842">
    <property type="component" value="Unassembled WGS sequence"/>
</dbReference>
<comment type="caution">
    <text evidence="1">The sequence shown here is derived from an EMBL/GenBank/DDBJ whole genome shotgun (WGS) entry which is preliminary data.</text>
</comment>
<organism evidence="1 2">
    <name type="scientific">Enterococcus pseudoavium</name>
    <dbReference type="NCBI Taxonomy" id="44007"/>
    <lineage>
        <taxon>Bacteria</taxon>
        <taxon>Bacillati</taxon>
        <taxon>Bacillota</taxon>
        <taxon>Bacilli</taxon>
        <taxon>Lactobacillales</taxon>
        <taxon>Enterococcaceae</taxon>
        <taxon>Enterococcus</taxon>
    </lineage>
</organism>
<dbReference type="RefSeq" id="WP_311796382.1">
    <property type="nucleotide sequence ID" value="NZ_JARQAI010000001.1"/>
</dbReference>
<dbReference type="EMBL" id="JARQAI010000001">
    <property type="protein sequence ID" value="MDT2735702.1"/>
    <property type="molecule type" value="Genomic_DNA"/>
</dbReference>
<evidence type="ECO:0000313" key="2">
    <source>
        <dbReference type="Proteomes" id="UP001180842"/>
    </source>
</evidence>